<dbReference type="InterPro" id="IPR013766">
    <property type="entry name" value="Thioredoxin_domain"/>
</dbReference>
<dbReference type="EMBL" id="JAMXLR010000006">
    <property type="protein sequence ID" value="MCO6042599.1"/>
    <property type="molecule type" value="Genomic_DNA"/>
</dbReference>
<keyword evidence="1" id="KW-0732">Signal</keyword>
<protein>
    <submittedName>
        <fullName evidence="3">TlpA family protein disulfide reductase</fullName>
    </submittedName>
</protein>
<dbReference type="AlphaFoldDB" id="A0A9X2JH72"/>
<dbReference type="PROSITE" id="PS51352">
    <property type="entry name" value="THIOREDOXIN_2"/>
    <property type="match status" value="1"/>
</dbReference>
<organism evidence="3 4">
    <name type="scientific">Aeoliella straminimaris</name>
    <dbReference type="NCBI Taxonomy" id="2954799"/>
    <lineage>
        <taxon>Bacteria</taxon>
        <taxon>Pseudomonadati</taxon>
        <taxon>Planctomycetota</taxon>
        <taxon>Planctomycetia</taxon>
        <taxon>Pirellulales</taxon>
        <taxon>Lacipirellulaceae</taxon>
        <taxon>Aeoliella</taxon>
    </lineage>
</organism>
<dbReference type="Pfam" id="PF08534">
    <property type="entry name" value="Redoxin"/>
    <property type="match status" value="1"/>
</dbReference>
<dbReference type="Proteomes" id="UP001155241">
    <property type="component" value="Unassembled WGS sequence"/>
</dbReference>
<evidence type="ECO:0000313" key="3">
    <source>
        <dbReference type="EMBL" id="MCO6042599.1"/>
    </source>
</evidence>
<dbReference type="RefSeq" id="WP_252850697.1">
    <property type="nucleotide sequence ID" value="NZ_JAMXLR010000006.1"/>
</dbReference>
<dbReference type="InterPro" id="IPR050553">
    <property type="entry name" value="Thioredoxin_ResA/DsbE_sf"/>
</dbReference>
<evidence type="ECO:0000313" key="4">
    <source>
        <dbReference type="Proteomes" id="UP001155241"/>
    </source>
</evidence>
<dbReference type="PANTHER" id="PTHR42852:SF17">
    <property type="entry name" value="THIOREDOXIN-LIKE PROTEIN HI_1115"/>
    <property type="match status" value="1"/>
</dbReference>
<sequence length="403" mass="44782">MNATRSGLLQLTSSALLLGTCMVLPCPSMAEEQDTQAKAKASSDPYKVPDGDVDRMMRYLRTGKQKMDPKTVPDAQRMFWALDKAAERVFRSPDATVDQRLKVARYRTFDYLRSLQVLNADGATKKLNTFLDEAANDSVPEIQAFAKLTKFGQRMEQWPRMQPQDREKLIAEVQEGVSGDDAQGADVAVLLMLADTVAQTPESGRVVEVIRGALPQLADNPDPGVARRVQRLEGVVRRLDLPGNPLEVEGTLLDGEQVDWQSYRGKVVLVDFWATQCPPCIKELPNVKEAYRTYHDKGFEVLGICLDSDKEAVERFLKAHKVPWQTLFHHELGEEATWWEHPMANKYAINAIPRAFLVDREGNVVHMNALGAELDKALDALLGPGETSSAAVPATESTAQIEP</sequence>
<accession>A0A9X2JH72</accession>
<evidence type="ECO:0000256" key="1">
    <source>
        <dbReference type="SAM" id="SignalP"/>
    </source>
</evidence>
<gene>
    <name evidence="3" type="ORF">NG895_01640</name>
</gene>
<dbReference type="CDD" id="cd02966">
    <property type="entry name" value="TlpA_like_family"/>
    <property type="match status" value="1"/>
</dbReference>
<feature type="domain" description="Thioredoxin" evidence="2">
    <location>
        <begin position="237"/>
        <end position="383"/>
    </location>
</feature>
<feature type="chain" id="PRO_5040821939" evidence="1">
    <location>
        <begin position="31"/>
        <end position="403"/>
    </location>
</feature>
<dbReference type="Gene3D" id="3.40.30.10">
    <property type="entry name" value="Glutaredoxin"/>
    <property type="match status" value="1"/>
</dbReference>
<dbReference type="PANTHER" id="PTHR42852">
    <property type="entry name" value="THIOL:DISULFIDE INTERCHANGE PROTEIN DSBE"/>
    <property type="match status" value="1"/>
</dbReference>
<dbReference type="GO" id="GO:0016491">
    <property type="term" value="F:oxidoreductase activity"/>
    <property type="evidence" value="ECO:0007669"/>
    <property type="project" value="InterPro"/>
</dbReference>
<reference evidence="3" key="1">
    <citation type="submission" date="2022-06" db="EMBL/GenBank/DDBJ databases">
        <title>Aeoliella straminimaris, a novel planctomycete from sediments.</title>
        <authorList>
            <person name="Vitorino I.R."/>
            <person name="Lage O.M."/>
        </authorList>
    </citation>
    <scope>NUCLEOTIDE SEQUENCE</scope>
    <source>
        <strain evidence="3">ICT_H6.2</strain>
    </source>
</reference>
<keyword evidence="4" id="KW-1185">Reference proteome</keyword>
<feature type="signal peptide" evidence="1">
    <location>
        <begin position="1"/>
        <end position="30"/>
    </location>
</feature>
<name>A0A9X2JH72_9BACT</name>
<dbReference type="InterPro" id="IPR036249">
    <property type="entry name" value="Thioredoxin-like_sf"/>
</dbReference>
<comment type="caution">
    <text evidence="3">The sequence shown here is derived from an EMBL/GenBank/DDBJ whole genome shotgun (WGS) entry which is preliminary data.</text>
</comment>
<dbReference type="InterPro" id="IPR013740">
    <property type="entry name" value="Redoxin"/>
</dbReference>
<dbReference type="SUPFAM" id="SSF52833">
    <property type="entry name" value="Thioredoxin-like"/>
    <property type="match status" value="1"/>
</dbReference>
<evidence type="ECO:0000259" key="2">
    <source>
        <dbReference type="PROSITE" id="PS51352"/>
    </source>
</evidence>
<proteinExistence type="predicted"/>